<name>A0AAV6XE90_9LAMI</name>
<comment type="caution">
    <text evidence="1">The sequence shown here is derived from an EMBL/GenBank/DDBJ whole genome shotgun (WGS) entry which is preliminary data.</text>
</comment>
<protein>
    <submittedName>
        <fullName evidence="1">Uncharacterized protein</fullName>
    </submittedName>
</protein>
<reference evidence="1" key="1">
    <citation type="submission" date="2019-10" db="EMBL/GenBank/DDBJ databases">
        <authorList>
            <person name="Zhang R."/>
            <person name="Pan Y."/>
            <person name="Wang J."/>
            <person name="Ma R."/>
            <person name="Yu S."/>
        </authorList>
    </citation>
    <scope>NUCLEOTIDE SEQUENCE</scope>
    <source>
        <strain evidence="1">LA-IB0</strain>
        <tissue evidence="1">Leaf</tissue>
    </source>
</reference>
<gene>
    <name evidence="1" type="ORF">BUALT_Bualt06G0049900</name>
</gene>
<organism evidence="1 2">
    <name type="scientific">Buddleja alternifolia</name>
    <dbReference type="NCBI Taxonomy" id="168488"/>
    <lineage>
        <taxon>Eukaryota</taxon>
        <taxon>Viridiplantae</taxon>
        <taxon>Streptophyta</taxon>
        <taxon>Embryophyta</taxon>
        <taxon>Tracheophyta</taxon>
        <taxon>Spermatophyta</taxon>
        <taxon>Magnoliopsida</taxon>
        <taxon>eudicotyledons</taxon>
        <taxon>Gunneridae</taxon>
        <taxon>Pentapetalae</taxon>
        <taxon>asterids</taxon>
        <taxon>lamiids</taxon>
        <taxon>Lamiales</taxon>
        <taxon>Scrophulariaceae</taxon>
        <taxon>Buddlejeae</taxon>
        <taxon>Buddleja</taxon>
    </lineage>
</organism>
<proteinExistence type="predicted"/>
<dbReference type="AlphaFoldDB" id="A0AAV6XE90"/>
<dbReference type="EMBL" id="WHWC01000006">
    <property type="protein sequence ID" value="KAG8380763.1"/>
    <property type="molecule type" value="Genomic_DNA"/>
</dbReference>
<keyword evidence="2" id="KW-1185">Reference proteome</keyword>
<sequence length="89" mass="10486">MNGTDFRIKKQWEENKNWHQRIPKTIVAQGVVVDLISGEKKDGHAFVKVYVEIALIPNEKLLRPHEVARTIRKAIHKCIHWEYVDVMEI</sequence>
<evidence type="ECO:0000313" key="1">
    <source>
        <dbReference type="EMBL" id="KAG8380763.1"/>
    </source>
</evidence>
<dbReference type="Proteomes" id="UP000826271">
    <property type="component" value="Unassembled WGS sequence"/>
</dbReference>
<evidence type="ECO:0000313" key="2">
    <source>
        <dbReference type="Proteomes" id="UP000826271"/>
    </source>
</evidence>
<accession>A0AAV6XE90</accession>